<dbReference type="InterPro" id="IPR013934">
    <property type="entry name" value="Utp13_C"/>
</dbReference>
<organism evidence="7 8">
    <name type="scientific">Malassezia vespertilionis</name>
    <dbReference type="NCBI Taxonomy" id="2020962"/>
    <lineage>
        <taxon>Eukaryota</taxon>
        <taxon>Fungi</taxon>
        <taxon>Dikarya</taxon>
        <taxon>Basidiomycota</taxon>
        <taxon>Ustilaginomycotina</taxon>
        <taxon>Malasseziomycetes</taxon>
        <taxon>Malasseziales</taxon>
        <taxon>Malasseziaceae</taxon>
        <taxon>Malassezia</taxon>
    </lineage>
</organism>
<protein>
    <submittedName>
        <fullName evidence="7">Utp13p</fullName>
    </submittedName>
</protein>
<feature type="repeat" description="WD" evidence="5">
    <location>
        <begin position="358"/>
        <end position="390"/>
    </location>
</feature>
<keyword evidence="2 5" id="KW-0853">WD repeat</keyword>
<feature type="domain" description="U3 small nucleolar RNA-associated protein 13 C-terminal" evidence="6">
    <location>
        <begin position="838"/>
        <end position="1014"/>
    </location>
</feature>
<accession>A0A2N1JA70</accession>
<dbReference type="GO" id="GO:0000480">
    <property type="term" value="P:endonucleolytic cleavage in 5'-ETS of tricistronic rRNA transcript (SSU-rRNA, 5.8S rRNA, LSU-rRNA)"/>
    <property type="evidence" value="ECO:0007669"/>
    <property type="project" value="TreeGrafter"/>
</dbReference>
<dbReference type="GO" id="GO:0034511">
    <property type="term" value="F:U3 snoRNA binding"/>
    <property type="evidence" value="ECO:0007669"/>
    <property type="project" value="TreeGrafter"/>
</dbReference>
<dbReference type="GO" id="GO:0032040">
    <property type="term" value="C:small-subunit processome"/>
    <property type="evidence" value="ECO:0007669"/>
    <property type="project" value="InterPro"/>
</dbReference>
<dbReference type="PROSITE" id="PS50082">
    <property type="entry name" value="WD_REPEATS_2"/>
    <property type="match status" value="7"/>
</dbReference>
<dbReference type="Pfam" id="PF08625">
    <property type="entry name" value="Utp13"/>
    <property type="match status" value="1"/>
</dbReference>
<gene>
    <name evidence="7" type="primary">UTP13</name>
    <name evidence="7" type="ORF">MVES_002435</name>
</gene>
<dbReference type="GO" id="GO:0000472">
    <property type="term" value="P:endonucleolytic cleavage to generate mature 5'-end of SSU-rRNA from (SSU-rRNA, 5.8S rRNA, LSU-rRNA)"/>
    <property type="evidence" value="ECO:0007669"/>
    <property type="project" value="TreeGrafter"/>
</dbReference>
<dbReference type="GO" id="GO:0030686">
    <property type="term" value="C:90S preribosome"/>
    <property type="evidence" value="ECO:0007669"/>
    <property type="project" value="TreeGrafter"/>
</dbReference>
<dbReference type="CDD" id="cd00200">
    <property type="entry name" value="WD40"/>
    <property type="match status" value="2"/>
</dbReference>
<feature type="repeat" description="WD" evidence="5">
    <location>
        <begin position="263"/>
        <end position="304"/>
    </location>
</feature>
<dbReference type="PANTHER" id="PTHR19854">
    <property type="entry name" value="TRANSDUCIN BETA-LIKE 3"/>
    <property type="match status" value="1"/>
</dbReference>
<reference evidence="7 8" key="1">
    <citation type="submission" date="2017-10" db="EMBL/GenBank/DDBJ databases">
        <title>A novel species of cold-tolerant Malassezia isolated from bats.</title>
        <authorList>
            <person name="Lorch J.M."/>
            <person name="Palmer J.M."/>
            <person name="Vanderwolf K.J."/>
            <person name="Schmidt K.Z."/>
            <person name="Verant M.L."/>
            <person name="Weller T.J."/>
            <person name="Blehert D.S."/>
        </authorList>
    </citation>
    <scope>NUCLEOTIDE SEQUENCE [LARGE SCALE GENOMIC DNA]</scope>
    <source>
        <strain evidence="7 8">NWHC:44797-103</strain>
    </source>
</reference>
<evidence type="ECO:0000259" key="6">
    <source>
        <dbReference type="Pfam" id="PF08625"/>
    </source>
</evidence>
<evidence type="ECO:0000256" key="2">
    <source>
        <dbReference type="ARBA" id="ARBA00022574"/>
    </source>
</evidence>
<dbReference type="OrthoDB" id="5414888at2759"/>
<name>A0A2N1JA70_9BASI</name>
<dbReference type="STRING" id="2020962.A0A2N1JA70"/>
<feature type="repeat" description="WD" evidence="5">
    <location>
        <begin position="586"/>
        <end position="625"/>
    </location>
</feature>
<dbReference type="InterPro" id="IPR019775">
    <property type="entry name" value="WD40_repeat_CS"/>
</dbReference>
<dbReference type="PROSITE" id="PS00678">
    <property type="entry name" value="WD_REPEATS_1"/>
    <property type="match status" value="4"/>
</dbReference>
<evidence type="ECO:0000256" key="5">
    <source>
        <dbReference type="PROSITE-ProRule" id="PRU00221"/>
    </source>
</evidence>
<dbReference type="PRINTS" id="PR00320">
    <property type="entry name" value="GPROTEINBRPT"/>
</dbReference>
<feature type="repeat" description="WD" evidence="5">
    <location>
        <begin position="543"/>
        <end position="574"/>
    </location>
</feature>
<evidence type="ECO:0000256" key="1">
    <source>
        <dbReference type="ARBA" id="ARBA00004604"/>
    </source>
</evidence>
<dbReference type="Pfam" id="PF00400">
    <property type="entry name" value="WD40"/>
    <property type="match status" value="8"/>
</dbReference>
<dbReference type="Proteomes" id="UP000232875">
    <property type="component" value="Unassembled WGS sequence"/>
</dbReference>
<dbReference type="SUPFAM" id="SSF50978">
    <property type="entry name" value="WD40 repeat-like"/>
    <property type="match status" value="2"/>
</dbReference>
<dbReference type="InterPro" id="IPR001680">
    <property type="entry name" value="WD40_rpt"/>
</dbReference>
<keyword evidence="8" id="KW-1185">Reference proteome</keyword>
<dbReference type="SMART" id="SM00320">
    <property type="entry name" value="WD40"/>
    <property type="match status" value="12"/>
</dbReference>
<keyword evidence="4" id="KW-0539">Nucleus</keyword>
<sequence>MLISELCVRRIAVSTAQPLCSGVQRRALHVSRTVFGEHAPSSAAQTAEYPQEGFNSSLWKYGILAGVGIFSYYRFAGAAKRDSEEESPVTQYISGLITPTSELASANQEHLDWSLKKADAQLLVQDAQKPPAHQMMYLPAFEQYPSRNLPVGGMIDVSNMKLNPERVPRLCTSFEKGTAIQPFYSGGSVAITTDGAWIAASFGSEVTIVDAASSQLLKRIPGDGEELNSLAISPNNALLITASRSLALHIYALPHLDLVRTVSRTHDSPIAVMAADPTSSLIATGSADGAVKVWDIKGGYCTHVFHGHGGVISALCWNVRTTTHGRTVELVTGCVDGKMRVWDLQAPSKGAAKPVSVLTGHAGVVRGIAVSTDGQTLVSGARDQTLVYWDRKGDRWQRKEITMAGERIESLGFLTERLFYSAGSLGALRLWDATTAQVVSSQLTEEVPQDADEDDMRGLTDALYAPAQQQLVAVTATQDLAFVEVNTNPPSFSLRRRLVGYNDEIVDMALVRSNDTQQLAVASNNAQIRLFKLDTQDQNVELLDGHRDMVLSVDASGDQQWLASASKDRTARIWTHDGEWRCVAVCEGHAESVGSVVMAHTPAGLPPFMVTASQDRTVKVWDLSSVLATDQEPKKLSSLYTLKIHEKDINAVTIAPNNALLLTGSQDRTARVFQLDYQRATRANKQPNVRLHPLATCRGHKRGVWSVHFSPTEQAFATGSGDQTVRLWSLKDFTCIRVFEGHSASVLRVKFLPLGTQLASAASDGLVKIWNVREEEEATTIDASDDKIWSLAVRAAHENAPLQLLSGAADSTIVSWVDTTEKVQAERATSAQEAVEREQAFSNLLVLKDYKNAIALAFQLNQPRRLFALFTQIAASRPEQDAIESIHRLLANALGTAQDGAPATSITGLAAVDQIVAALPQAQVVQLLGYVRDWNTSARTAPIAQLILHAVVRLHSADTLLNAFAQAKRQEDGKTAPGLGALLEAMVPYTERHYARADRMLVESAMLEYTVQAMDAHLGMGGDLEEEADVAMEL</sequence>
<dbReference type="PANTHER" id="PTHR19854:SF15">
    <property type="entry name" value="TRANSDUCIN BETA-LIKE PROTEIN 3"/>
    <property type="match status" value="1"/>
</dbReference>
<evidence type="ECO:0000313" key="7">
    <source>
        <dbReference type="EMBL" id="PKI83446.1"/>
    </source>
</evidence>
<dbReference type="Gene3D" id="2.130.10.10">
    <property type="entry name" value="YVTN repeat-like/Quinoprotein amine dehydrogenase"/>
    <property type="match status" value="4"/>
</dbReference>
<evidence type="ECO:0000256" key="3">
    <source>
        <dbReference type="ARBA" id="ARBA00022737"/>
    </source>
</evidence>
<dbReference type="PROSITE" id="PS50294">
    <property type="entry name" value="WD_REPEATS_REGION"/>
    <property type="match status" value="7"/>
</dbReference>
<feature type="repeat" description="WD" evidence="5">
    <location>
        <begin position="642"/>
        <end position="683"/>
    </location>
</feature>
<proteinExistence type="predicted"/>
<feature type="repeat" description="WD" evidence="5">
    <location>
        <begin position="739"/>
        <end position="780"/>
    </location>
</feature>
<feature type="repeat" description="WD" evidence="5">
    <location>
        <begin position="697"/>
        <end position="738"/>
    </location>
</feature>
<evidence type="ECO:0000256" key="4">
    <source>
        <dbReference type="ARBA" id="ARBA00023242"/>
    </source>
</evidence>
<evidence type="ECO:0000313" key="8">
    <source>
        <dbReference type="Proteomes" id="UP000232875"/>
    </source>
</evidence>
<comment type="subcellular location">
    <subcellularLocation>
        <location evidence="1">Nucleus</location>
        <location evidence="1">Nucleolus</location>
    </subcellularLocation>
</comment>
<keyword evidence="3" id="KW-0677">Repeat</keyword>
<dbReference type="InterPro" id="IPR015943">
    <property type="entry name" value="WD40/YVTN_repeat-like_dom_sf"/>
</dbReference>
<dbReference type="InterPro" id="IPR020472">
    <property type="entry name" value="WD40_PAC1"/>
</dbReference>
<dbReference type="AlphaFoldDB" id="A0A2N1JA70"/>
<dbReference type="EMBL" id="KZ454991">
    <property type="protein sequence ID" value="PKI83446.1"/>
    <property type="molecule type" value="Genomic_DNA"/>
</dbReference>
<dbReference type="InterPro" id="IPR036322">
    <property type="entry name" value="WD40_repeat_dom_sf"/>
</dbReference>